<dbReference type="EMBL" id="JACXVP010000003">
    <property type="protein sequence ID" value="KAG5618295.1"/>
    <property type="molecule type" value="Genomic_DNA"/>
</dbReference>
<protein>
    <submittedName>
        <fullName evidence="1">Uncharacterized protein</fullName>
    </submittedName>
</protein>
<name>A0A9J6A2E8_SOLCO</name>
<sequence>MIFYKCVDLSLFNFIIITYEMVLANRVWLYCSILLLSCCLKTSCMIQFVKTPSIKNFLAINREKI</sequence>
<organism evidence="1 2">
    <name type="scientific">Solanum commersonii</name>
    <name type="common">Commerson's wild potato</name>
    <name type="synonym">Commerson's nightshade</name>
    <dbReference type="NCBI Taxonomy" id="4109"/>
    <lineage>
        <taxon>Eukaryota</taxon>
        <taxon>Viridiplantae</taxon>
        <taxon>Streptophyta</taxon>
        <taxon>Embryophyta</taxon>
        <taxon>Tracheophyta</taxon>
        <taxon>Spermatophyta</taxon>
        <taxon>Magnoliopsida</taxon>
        <taxon>eudicotyledons</taxon>
        <taxon>Gunneridae</taxon>
        <taxon>Pentapetalae</taxon>
        <taxon>asterids</taxon>
        <taxon>lamiids</taxon>
        <taxon>Solanales</taxon>
        <taxon>Solanaceae</taxon>
        <taxon>Solanoideae</taxon>
        <taxon>Solaneae</taxon>
        <taxon>Solanum</taxon>
    </lineage>
</organism>
<gene>
    <name evidence="1" type="ORF">H5410_018119</name>
</gene>
<reference evidence="1 2" key="1">
    <citation type="submission" date="2020-09" db="EMBL/GenBank/DDBJ databases">
        <title>De no assembly of potato wild relative species, Solanum commersonii.</title>
        <authorList>
            <person name="Cho K."/>
        </authorList>
    </citation>
    <scope>NUCLEOTIDE SEQUENCE [LARGE SCALE GENOMIC DNA]</scope>
    <source>
        <strain evidence="1">LZ3.2</strain>
        <tissue evidence="1">Leaf</tissue>
    </source>
</reference>
<proteinExistence type="predicted"/>
<dbReference type="AlphaFoldDB" id="A0A9J6A2E8"/>
<evidence type="ECO:0000313" key="1">
    <source>
        <dbReference type="EMBL" id="KAG5618295.1"/>
    </source>
</evidence>
<dbReference type="Proteomes" id="UP000824120">
    <property type="component" value="Chromosome 3"/>
</dbReference>
<evidence type="ECO:0000313" key="2">
    <source>
        <dbReference type="Proteomes" id="UP000824120"/>
    </source>
</evidence>
<accession>A0A9J6A2E8</accession>
<comment type="caution">
    <text evidence="1">The sequence shown here is derived from an EMBL/GenBank/DDBJ whole genome shotgun (WGS) entry which is preliminary data.</text>
</comment>
<keyword evidence="2" id="KW-1185">Reference proteome</keyword>